<keyword evidence="1" id="KW-1133">Transmembrane helix</keyword>
<dbReference type="RefSeq" id="WP_059431249.1">
    <property type="nucleotide sequence ID" value="NZ_FAUW01000004.1"/>
</dbReference>
<feature type="transmembrane region" description="Helical" evidence="1">
    <location>
        <begin position="36"/>
        <end position="54"/>
    </location>
</feature>
<evidence type="ECO:0000313" key="2">
    <source>
        <dbReference type="EMBL" id="CUU84949.1"/>
    </source>
</evidence>
<dbReference type="EMBL" id="FAUW01000004">
    <property type="protein sequence ID" value="CUU84949.1"/>
    <property type="molecule type" value="Genomic_DNA"/>
</dbReference>
<reference evidence="2 3" key="1">
    <citation type="submission" date="2015-11" db="EMBL/GenBank/DDBJ databases">
        <authorList>
            <consortium name="Pathogen Informatics"/>
        </authorList>
    </citation>
    <scope>NUCLEOTIDE SEQUENCE [LARGE SCALE GENOMIC DNA]</scope>
    <source>
        <strain evidence="2 3">006A-0191</strain>
    </source>
</reference>
<comment type="caution">
    <text evidence="2">The sequence shown here is derived from an EMBL/GenBank/DDBJ whole genome shotgun (WGS) entry which is preliminary data.</text>
</comment>
<sequence length="82" mass="9438">MINQNTLGKQISQDTDQNESLLPSIKHNRKSKIIKLYVSIALAMIVWFLPRSIFPFRSNDSRTKSCGDICFCGLSLDHRSYF</sequence>
<keyword evidence="1" id="KW-0812">Transmembrane</keyword>
<proteinExistence type="predicted"/>
<accession>A0A9W5ATZ7</accession>
<gene>
    <name evidence="2" type="ORF">ERS739220_01543</name>
</gene>
<dbReference type="Proteomes" id="UP000052257">
    <property type="component" value="Unassembled WGS sequence"/>
</dbReference>
<organism evidence="2 3">
    <name type="scientific">Campylobacter hyointestinalis subsp. hyointestinalis</name>
    <dbReference type="NCBI Taxonomy" id="91352"/>
    <lineage>
        <taxon>Bacteria</taxon>
        <taxon>Pseudomonadati</taxon>
        <taxon>Campylobacterota</taxon>
        <taxon>Epsilonproteobacteria</taxon>
        <taxon>Campylobacterales</taxon>
        <taxon>Campylobacteraceae</taxon>
        <taxon>Campylobacter</taxon>
    </lineage>
</organism>
<keyword evidence="1" id="KW-0472">Membrane</keyword>
<protein>
    <submittedName>
        <fullName evidence="2">Uncharacterized protein</fullName>
    </submittedName>
</protein>
<name>A0A9W5ATZ7_CAMHY</name>
<evidence type="ECO:0000313" key="3">
    <source>
        <dbReference type="Proteomes" id="UP000052257"/>
    </source>
</evidence>
<dbReference type="AlphaFoldDB" id="A0A9W5ATZ7"/>
<evidence type="ECO:0000256" key="1">
    <source>
        <dbReference type="SAM" id="Phobius"/>
    </source>
</evidence>